<keyword evidence="1" id="KW-0472">Membrane</keyword>
<proteinExistence type="predicted"/>
<reference evidence="2" key="2">
    <citation type="submission" date="2021-04" db="EMBL/GenBank/DDBJ databases">
        <authorList>
            <person name="Gilroy R."/>
        </authorList>
    </citation>
    <scope>NUCLEOTIDE SEQUENCE</scope>
    <source>
        <strain evidence="2">Gambia15-2214</strain>
    </source>
</reference>
<keyword evidence="1" id="KW-0812">Transmembrane</keyword>
<protein>
    <submittedName>
        <fullName evidence="2">DUF4340 domain-containing protein</fullName>
    </submittedName>
</protein>
<feature type="transmembrane region" description="Helical" evidence="1">
    <location>
        <begin position="6"/>
        <end position="26"/>
    </location>
</feature>
<dbReference type="EMBL" id="JAHLFV010000245">
    <property type="protein sequence ID" value="MBU3851047.1"/>
    <property type="molecule type" value="Genomic_DNA"/>
</dbReference>
<reference evidence="2" key="1">
    <citation type="journal article" date="2021" name="PeerJ">
        <title>Extensive microbial diversity within the chicken gut microbiome revealed by metagenomics and culture.</title>
        <authorList>
            <person name="Gilroy R."/>
            <person name="Ravi A."/>
            <person name="Getino M."/>
            <person name="Pursley I."/>
            <person name="Horton D.L."/>
            <person name="Alikhan N.F."/>
            <person name="Baker D."/>
            <person name="Gharbi K."/>
            <person name="Hall N."/>
            <person name="Watson M."/>
            <person name="Adriaenssens E.M."/>
            <person name="Foster-Nyarko E."/>
            <person name="Jarju S."/>
            <person name="Secka A."/>
            <person name="Antonio M."/>
            <person name="Oren A."/>
            <person name="Chaudhuri R.R."/>
            <person name="La Ragione R."/>
            <person name="Hildebrand F."/>
            <person name="Pallen M.J."/>
        </authorList>
    </citation>
    <scope>NUCLEOTIDE SEQUENCE</scope>
    <source>
        <strain evidence="2">Gambia15-2214</strain>
    </source>
</reference>
<dbReference type="Proteomes" id="UP000823914">
    <property type="component" value="Unassembled WGS sequence"/>
</dbReference>
<evidence type="ECO:0000256" key="1">
    <source>
        <dbReference type="SAM" id="Phobius"/>
    </source>
</evidence>
<dbReference type="AlphaFoldDB" id="A0A9E2L3U3"/>
<organism evidence="2 3">
    <name type="scientific">Candidatus Treponema excrementipullorum</name>
    <dbReference type="NCBI Taxonomy" id="2838768"/>
    <lineage>
        <taxon>Bacteria</taxon>
        <taxon>Pseudomonadati</taxon>
        <taxon>Spirochaetota</taxon>
        <taxon>Spirochaetia</taxon>
        <taxon>Spirochaetales</taxon>
        <taxon>Treponemataceae</taxon>
        <taxon>Treponema</taxon>
    </lineage>
</organism>
<keyword evidence="1" id="KW-1133">Transmembrane helix</keyword>
<gene>
    <name evidence="2" type="ORF">IAA16_10805</name>
</gene>
<name>A0A9E2L3U3_9SPIR</name>
<evidence type="ECO:0000313" key="3">
    <source>
        <dbReference type="Proteomes" id="UP000823914"/>
    </source>
</evidence>
<sequence>MTEKKQIGILAILIVFTGLLCVFFGIRSGKSTPERMSSAILNNKYKDAVTKVEVSQHGEVLTLYKDVSLQGNWVGYSDSDPELVFPVDPVSMEEFLQNSTDIRDFVLISKNPDSQKLESFNLLDSSEITVNYYADESSVSSVTFGSNNYSGQKIYVTTPDSPIYEIHDDFFPWLTTAGKSWANMNFVPKNIMGITDASDIQRIIVSSKATGKGKNLTNATATAAATEGELFKEIADKVLSLRGGALINPTVAEGVSEIFELRLETGNTNSVTLKVYPYKDSFVVIPTVFLNTVAEGYRLNYGFEISTWTYNTMAQWVE</sequence>
<evidence type="ECO:0000313" key="2">
    <source>
        <dbReference type="EMBL" id="MBU3851047.1"/>
    </source>
</evidence>
<accession>A0A9E2L3U3</accession>
<comment type="caution">
    <text evidence="2">The sequence shown here is derived from an EMBL/GenBank/DDBJ whole genome shotgun (WGS) entry which is preliminary data.</text>
</comment>